<name>A0A4Y2CJF3_ARAVE</name>
<evidence type="ECO:0000313" key="3">
    <source>
        <dbReference type="Proteomes" id="UP000499080"/>
    </source>
</evidence>
<comment type="caution">
    <text evidence="2">The sequence shown here is derived from an EMBL/GenBank/DDBJ whole genome shotgun (WGS) entry which is preliminary data.</text>
</comment>
<dbReference type="Proteomes" id="UP000499080">
    <property type="component" value="Unassembled WGS sequence"/>
</dbReference>
<reference evidence="2 3" key="1">
    <citation type="journal article" date="2019" name="Sci. Rep.">
        <title>Orb-weaving spider Araneus ventricosus genome elucidates the spidroin gene catalogue.</title>
        <authorList>
            <person name="Kono N."/>
            <person name="Nakamura H."/>
            <person name="Ohtoshi R."/>
            <person name="Moran D.A.P."/>
            <person name="Shinohara A."/>
            <person name="Yoshida Y."/>
            <person name="Fujiwara M."/>
            <person name="Mori M."/>
            <person name="Tomita M."/>
            <person name="Arakawa K."/>
        </authorList>
    </citation>
    <scope>NUCLEOTIDE SEQUENCE [LARGE SCALE GENOMIC DNA]</scope>
</reference>
<feature type="compositionally biased region" description="Basic and acidic residues" evidence="1">
    <location>
        <begin position="85"/>
        <end position="101"/>
    </location>
</feature>
<keyword evidence="3" id="KW-1185">Reference proteome</keyword>
<protein>
    <submittedName>
        <fullName evidence="2">Uncharacterized protein</fullName>
    </submittedName>
</protein>
<sequence>MYTDSSLVHLHLFYVVDMPFMAAAPQKRTKKSKNLERRRKATHSKPFWIDINSVINKRKTKTSVSVFAQRCLDRWVMWRGKRQRKKEERRKDAIRGTEKMRSRQSLINTNPFPTITVDKSSSLQPEDTLLRIMQLLSLYSFLVPRKKIKKGEKR</sequence>
<dbReference type="AlphaFoldDB" id="A0A4Y2CJF3"/>
<organism evidence="2 3">
    <name type="scientific">Araneus ventricosus</name>
    <name type="common">Orbweaver spider</name>
    <name type="synonym">Epeira ventricosa</name>
    <dbReference type="NCBI Taxonomy" id="182803"/>
    <lineage>
        <taxon>Eukaryota</taxon>
        <taxon>Metazoa</taxon>
        <taxon>Ecdysozoa</taxon>
        <taxon>Arthropoda</taxon>
        <taxon>Chelicerata</taxon>
        <taxon>Arachnida</taxon>
        <taxon>Araneae</taxon>
        <taxon>Araneomorphae</taxon>
        <taxon>Entelegynae</taxon>
        <taxon>Araneoidea</taxon>
        <taxon>Araneidae</taxon>
        <taxon>Araneus</taxon>
    </lineage>
</organism>
<feature type="region of interest" description="Disordered" evidence="1">
    <location>
        <begin position="82"/>
        <end position="102"/>
    </location>
</feature>
<gene>
    <name evidence="2" type="ORF">AVEN_265458_1</name>
</gene>
<accession>A0A4Y2CJF3</accession>
<dbReference type="EMBL" id="BGPR01000191">
    <property type="protein sequence ID" value="GBM03415.1"/>
    <property type="molecule type" value="Genomic_DNA"/>
</dbReference>
<evidence type="ECO:0000313" key="2">
    <source>
        <dbReference type="EMBL" id="GBM03415.1"/>
    </source>
</evidence>
<evidence type="ECO:0000256" key="1">
    <source>
        <dbReference type="SAM" id="MobiDB-lite"/>
    </source>
</evidence>
<proteinExistence type="predicted"/>